<keyword evidence="2" id="KW-1185">Reference proteome</keyword>
<dbReference type="AlphaFoldDB" id="A0A6P2P8C1"/>
<reference evidence="1 2" key="1">
    <citation type="submission" date="2019-09" db="EMBL/GenBank/DDBJ databases">
        <authorList>
            <person name="Depoorter E."/>
        </authorList>
    </citation>
    <scope>NUCLEOTIDE SEQUENCE [LARGE SCALE GENOMIC DNA]</scope>
    <source>
        <strain evidence="1">LMG 24065</strain>
    </source>
</reference>
<protein>
    <submittedName>
        <fullName evidence="1">Uncharacterized protein</fullName>
    </submittedName>
</protein>
<accession>A0A6P2P8C1</accession>
<evidence type="ECO:0000313" key="1">
    <source>
        <dbReference type="EMBL" id="VWC03424.1"/>
    </source>
</evidence>
<evidence type="ECO:0000313" key="2">
    <source>
        <dbReference type="Proteomes" id="UP000494125"/>
    </source>
</evidence>
<proteinExistence type="predicted"/>
<organism evidence="1 2">
    <name type="scientific">Burkholderia diffusa</name>
    <dbReference type="NCBI Taxonomy" id="488732"/>
    <lineage>
        <taxon>Bacteria</taxon>
        <taxon>Pseudomonadati</taxon>
        <taxon>Pseudomonadota</taxon>
        <taxon>Betaproteobacteria</taxon>
        <taxon>Burkholderiales</taxon>
        <taxon>Burkholderiaceae</taxon>
        <taxon>Burkholderia</taxon>
        <taxon>Burkholderia cepacia complex</taxon>
    </lineage>
</organism>
<gene>
    <name evidence="1" type="ORF">BDI24065_04993</name>
</gene>
<sequence length="267" mass="28621">MVRAAIPHIGVRRIACGASATDADHCGAASPPPLFQAPGHDAGQRQEWKYTGTRGRRLTHRFAFDGSGGTRMRPRGRVAHYGGVFSVDRHSRYVVSFPVLSASVRRSRDASVTPQSEMASDGTDSKDAKFCRLASSGRPGFRIRSVRRGECASISAATLLVAPASIVERTTASESEQYGLARQLPCVWRFTRSREKPVARIPSAASVDKGQLGHRHSMVPLPQTRMQFARAVSRENCASPAFAAIGQCTAGVALQSLRAAAAPLPLA</sequence>
<dbReference type="EMBL" id="CABVPN010000027">
    <property type="protein sequence ID" value="VWC03424.1"/>
    <property type="molecule type" value="Genomic_DNA"/>
</dbReference>
<name>A0A6P2P8C1_9BURK</name>
<dbReference type="Proteomes" id="UP000494125">
    <property type="component" value="Unassembled WGS sequence"/>
</dbReference>